<accession>A0A4Y2UNB0</accession>
<name>A0A4Y2UNB0_ARAVE</name>
<comment type="caution">
    <text evidence="1">The sequence shown here is derived from an EMBL/GenBank/DDBJ whole genome shotgun (WGS) entry which is preliminary data.</text>
</comment>
<sequence>MFGWKRILSHPQSFSNCIVRRTPFRSQSFSSCKFRKNSFHPIFQQLYSSEKTLFILFSVELLSVNCKGSERTPFHPSLSYCSKVRRTPFHLIFSDTFICSEAPFIQSFQQLYRVEKNSLSSSH</sequence>
<protein>
    <submittedName>
        <fullName evidence="1">Uncharacterized protein</fullName>
    </submittedName>
</protein>
<proteinExistence type="predicted"/>
<evidence type="ECO:0000313" key="2">
    <source>
        <dbReference type="Proteomes" id="UP000499080"/>
    </source>
</evidence>
<dbReference type="AlphaFoldDB" id="A0A4Y2UNB0"/>
<dbReference type="EMBL" id="BGPR01037904">
    <property type="protein sequence ID" value="GBO13634.1"/>
    <property type="molecule type" value="Genomic_DNA"/>
</dbReference>
<reference evidence="1 2" key="1">
    <citation type="journal article" date="2019" name="Sci. Rep.">
        <title>Orb-weaving spider Araneus ventricosus genome elucidates the spidroin gene catalogue.</title>
        <authorList>
            <person name="Kono N."/>
            <person name="Nakamura H."/>
            <person name="Ohtoshi R."/>
            <person name="Moran D.A.P."/>
            <person name="Shinohara A."/>
            <person name="Yoshida Y."/>
            <person name="Fujiwara M."/>
            <person name="Mori M."/>
            <person name="Tomita M."/>
            <person name="Arakawa K."/>
        </authorList>
    </citation>
    <scope>NUCLEOTIDE SEQUENCE [LARGE SCALE GENOMIC DNA]</scope>
</reference>
<keyword evidence="2" id="KW-1185">Reference proteome</keyword>
<evidence type="ECO:0000313" key="1">
    <source>
        <dbReference type="EMBL" id="GBO13634.1"/>
    </source>
</evidence>
<organism evidence="1 2">
    <name type="scientific">Araneus ventricosus</name>
    <name type="common">Orbweaver spider</name>
    <name type="synonym">Epeira ventricosa</name>
    <dbReference type="NCBI Taxonomy" id="182803"/>
    <lineage>
        <taxon>Eukaryota</taxon>
        <taxon>Metazoa</taxon>
        <taxon>Ecdysozoa</taxon>
        <taxon>Arthropoda</taxon>
        <taxon>Chelicerata</taxon>
        <taxon>Arachnida</taxon>
        <taxon>Araneae</taxon>
        <taxon>Araneomorphae</taxon>
        <taxon>Entelegynae</taxon>
        <taxon>Araneoidea</taxon>
        <taxon>Araneidae</taxon>
        <taxon>Araneus</taxon>
    </lineage>
</organism>
<gene>
    <name evidence="1" type="ORF">AVEN_23520_1</name>
</gene>
<dbReference type="Proteomes" id="UP000499080">
    <property type="component" value="Unassembled WGS sequence"/>
</dbReference>